<dbReference type="InterPro" id="IPR050706">
    <property type="entry name" value="Cyclic-di-GMP_PDE-like"/>
</dbReference>
<dbReference type="GO" id="GO:0071111">
    <property type="term" value="F:cyclic-guanylate-specific phosphodiesterase activity"/>
    <property type="evidence" value="ECO:0007669"/>
    <property type="project" value="InterPro"/>
</dbReference>
<dbReference type="InterPro" id="IPR001633">
    <property type="entry name" value="EAL_dom"/>
</dbReference>
<evidence type="ECO:0000259" key="1">
    <source>
        <dbReference type="PROSITE" id="PS50883"/>
    </source>
</evidence>
<dbReference type="OrthoDB" id="8731447at2"/>
<reference evidence="2 3" key="1">
    <citation type="journal article" date="2015" name="Genome Announc.">
        <title>Expanding the biotechnology potential of lactobacilli through comparative genomics of 213 strains and associated genera.</title>
        <authorList>
            <person name="Sun Z."/>
            <person name="Harris H.M."/>
            <person name="McCann A."/>
            <person name="Guo C."/>
            <person name="Argimon S."/>
            <person name="Zhang W."/>
            <person name="Yang X."/>
            <person name="Jeffery I.B."/>
            <person name="Cooney J.C."/>
            <person name="Kagawa T.F."/>
            <person name="Liu W."/>
            <person name="Song Y."/>
            <person name="Salvetti E."/>
            <person name="Wrobel A."/>
            <person name="Rasinkangas P."/>
            <person name="Parkhill J."/>
            <person name="Rea M.C."/>
            <person name="O'Sullivan O."/>
            <person name="Ritari J."/>
            <person name="Douillard F.P."/>
            <person name="Paul Ross R."/>
            <person name="Yang R."/>
            <person name="Briner A.E."/>
            <person name="Felis G.E."/>
            <person name="de Vos W.M."/>
            <person name="Barrangou R."/>
            <person name="Klaenhammer T.R."/>
            <person name="Caufield P.W."/>
            <person name="Cui Y."/>
            <person name="Zhang H."/>
            <person name="O'Toole P.W."/>
        </authorList>
    </citation>
    <scope>NUCLEOTIDE SEQUENCE [LARGE SCALE GENOMIC DNA]</scope>
    <source>
        <strain evidence="2 3">DSM 23026</strain>
    </source>
</reference>
<proteinExistence type="predicted"/>
<dbReference type="SUPFAM" id="SSF141868">
    <property type="entry name" value="EAL domain-like"/>
    <property type="match status" value="1"/>
</dbReference>
<evidence type="ECO:0000313" key="2">
    <source>
        <dbReference type="EMBL" id="KRO25106.1"/>
    </source>
</evidence>
<name>A0A0R2NJS1_9LACO</name>
<dbReference type="SMART" id="SM00052">
    <property type="entry name" value="EAL"/>
    <property type="match status" value="1"/>
</dbReference>
<sequence>MYRYFIQPQLDKFTNSLIGYELLMKKYQNNQWQKPRYFSEIPADTISTVLVGTTEKLALKIGAVSVNLNRTQMVNPQIRAALIKSQDLLRPVRLTIELTEEPGDNGVTWETLKPSLEELIARGIDISIDDIGTGKNEIERAHRIIPYASEIKFALQNFEKDFSDADLQHQVLYWQSIAHENHMRFILEGIENTNDDEIADDLEINFRQGYFYGKPHLLKINPTDPS</sequence>
<keyword evidence="3" id="KW-1185">Reference proteome</keyword>
<protein>
    <submittedName>
        <fullName evidence="2">C-di-GMP-specific phosphodiesterase</fullName>
    </submittedName>
</protein>
<evidence type="ECO:0000313" key="3">
    <source>
        <dbReference type="Proteomes" id="UP000051249"/>
    </source>
</evidence>
<dbReference type="PATRIC" id="fig|480391.4.peg.444"/>
<dbReference type="PROSITE" id="PS50883">
    <property type="entry name" value="EAL"/>
    <property type="match status" value="1"/>
</dbReference>
<accession>A0A0R2NJS1</accession>
<dbReference type="Proteomes" id="UP000051249">
    <property type="component" value="Unassembled WGS sequence"/>
</dbReference>
<gene>
    <name evidence="2" type="ORF">IV88_GL000439</name>
</gene>
<comment type="caution">
    <text evidence="2">The sequence shown here is derived from an EMBL/GenBank/DDBJ whole genome shotgun (WGS) entry which is preliminary data.</text>
</comment>
<dbReference type="Pfam" id="PF00563">
    <property type="entry name" value="EAL"/>
    <property type="match status" value="1"/>
</dbReference>
<dbReference type="PANTHER" id="PTHR33121">
    <property type="entry name" value="CYCLIC DI-GMP PHOSPHODIESTERASE PDEF"/>
    <property type="match status" value="1"/>
</dbReference>
<dbReference type="Gene3D" id="3.20.20.450">
    <property type="entry name" value="EAL domain"/>
    <property type="match status" value="1"/>
</dbReference>
<dbReference type="InterPro" id="IPR035919">
    <property type="entry name" value="EAL_sf"/>
</dbReference>
<organism evidence="2 3">
    <name type="scientific">Pediococcus argentinicus</name>
    <dbReference type="NCBI Taxonomy" id="480391"/>
    <lineage>
        <taxon>Bacteria</taxon>
        <taxon>Bacillati</taxon>
        <taxon>Bacillota</taxon>
        <taxon>Bacilli</taxon>
        <taxon>Lactobacillales</taxon>
        <taxon>Lactobacillaceae</taxon>
        <taxon>Pediococcus</taxon>
    </lineage>
</organism>
<dbReference type="RefSeq" id="WP_057799433.1">
    <property type="nucleotide sequence ID" value="NZ_BJZZ01000016.1"/>
</dbReference>
<dbReference type="AlphaFoldDB" id="A0A0R2NJS1"/>
<dbReference type="EMBL" id="JQCQ01000016">
    <property type="protein sequence ID" value="KRO25106.1"/>
    <property type="molecule type" value="Genomic_DNA"/>
</dbReference>
<dbReference type="PANTHER" id="PTHR33121:SF70">
    <property type="entry name" value="SIGNALING PROTEIN YKOW"/>
    <property type="match status" value="1"/>
</dbReference>
<feature type="domain" description="EAL" evidence="1">
    <location>
        <begin position="1"/>
        <end position="226"/>
    </location>
</feature>